<dbReference type="GO" id="GO:0061630">
    <property type="term" value="F:ubiquitin protein ligase activity"/>
    <property type="evidence" value="ECO:0007669"/>
    <property type="project" value="TreeGrafter"/>
</dbReference>
<dbReference type="InterPro" id="IPR050952">
    <property type="entry name" value="TRIM-NHL_E3_ligases"/>
</dbReference>
<reference evidence="3" key="1">
    <citation type="journal article" date="2023" name="G3 (Bethesda)">
        <title>Whole genome assembly and annotation of the endangered Caribbean coral Acropora cervicornis.</title>
        <authorList>
            <person name="Selwyn J.D."/>
            <person name="Vollmer S.V."/>
        </authorList>
    </citation>
    <scope>NUCLEOTIDE SEQUENCE</scope>
    <source>
        <strain evidence="3">K2</strain>
    </source>
</reference>
<keyword evidence="4" id="KW-1185">Reference proteome</keyword>
<dbReference type="PANTHER" id="PTHR24104:SF50">
    <property type="entry name" value="SMP-30_GLUCONOLACTONASE_LRE-LIKE REGION DOMAIN-CONTAINING PROTEIN"/>
    <property type="match status" value="1"/>
</dbReference>
<comment type="caution">
    <text evidence="3">The sequence shown here is derived from an EMBL/GenBank/DDBJ whole genome shotgun (WGS) entry which is preliminary data.</text>
</comment>
<keyword evidence="1" id="KW-0677">Repeat</keyword>
<dbReference type="Pfam" id="PF01436">
    <property type="entry name" value="NHL"/>
    <property type="match status" value="2"/>
</dbReference>
<dbReference type="InterPro" id="IPR001258">
    <property type="entry name" value="NHL_repeat"/>
</dbReference>
<evidence type="ECO:0000313" key="3">
    <source>
        <dbReference type="EMBL" id="KAK2564288.1"/>
    </source>
</evidence>
<protein>
    <submittedName>
        <fullName evidence="3">E3 ubiquitin-protein ligase TRIM71</fullName>
    </submittedName>
</protein>
<sequence>MPNNLKALSTHETIVQMKIPLGTLQFASNSSAGFFAVVDGLHDNSSSESSEKKAASLVNQGNMEEIQTTLFTSPADEIGRDKNIKLARDTQFCLNLRSKVAASETQLKTERKQDDLVKGIPCSTFQSGLTQISQLEELNNNTDVNTQHEIFETQNTAIDKQRCDPTVIQTDDTQVTVTIQRPHFKVLFCIGRKGESVGQFEEPVGVAFNTQGEIVVADFNNDRLQVISQDGEVVQVHDSYSRESGKRFAFFSPAGVACDSNGNIAVVEKARNRVVVVSPGGKILRTFGRHGTDPAQFRGPHGVCIDARNRIIVTDTINSRVQIFDCEGNFLLSFGNKGQHKLNYPSYAIFHAGRFYVADTDNDCVKVFDTRGMFLRKFGDGLNAPSGIAVYKDKFLLVCDYSNDSLKVFSLDGRILTNIGTSGKGSNNFFGPEAVAVCTTEGKIVVTDKLNCRLQVLDLISN</sequence>
<feature type="repeat" description="NHL" evidence="2">
    <location>
        <begin position="187"/>
        <end position="230"/>
    </location>
</feature>
<name>A0AAD9V7N3_ACRCE</name>
<dbReference type="PROSITE" id="PS51125">
    <property type="entry name" value="NHL"/>
    <property type="match status" value="5"/>
</dbReference>
<dbReference type="Gene3D" id="2.120.10.30">
    <property type="entry name" value="TolB, C-terminal domain"/>
    <property type="match status" value="3"/>
</dbReference>
<evidence type="ECO:0000256" key="1">
    <source>
        <dbReference type="ARBA" id="ARBA00022737"/>
    </source>
</evidence>
<gene>
    <name evidence="3" type="ORF">P5673_012543</name>
</gene>
<dbReference type="PANTHER" id="PTHR24104">
    <property type="entry name" value="E3 UBIQUITIN-PROTEIN LIGASE NHLRC1-RELATED"/>
    <property type="match status" value="1"/>
</dbReference>
<feature type="repeat" description="NHL" evidence="2">
    <location>
        <begin position="238"/>
        <end position="280"/>
    </location>
</feature>
<dbReference type="GO" id="GO:0000209">
    <property type="term" value="P:protein polyubiquitination"/>
    <property type="evidence" value="ECO:0007669"/>
    <property type="project" value="TreeGrafter"/>
</dbReference>
<dbReference type="InterPro" id="IPR011042">
    <property type="entry name" value="6-blade_b-propeller_TolB-like"/>
</dbReference>
<feature type="repeat" description="NHL" evidence="2">
    <location>
        <begin position="416"/>
        <end position="460"/>
    </location>
</feature>
<evidence type="ECO:0000256" key="2">
    <source>
        <dbReference type="PROSITE-ProRule" id="PRU00504"/>
    </source>
</evidence>
<dbReference type="GO" id="GO:0043161">
    <property type="term" value="P:proteasome-mediated ubiquitin-dependent protein catabolic process"/>
    <property type="evidence" value="ECO:0007669"/>
    <property type="project" value="TreeGrafter"/>
</dbReference>
<feature type="repeat" description="NHL" evidence="2">
    <location>
        <begin position="372"/>
        <end position="412"/>
    </location>
</feature>
<dbReference type="CDD" id="cd05819">
    <property type="entry name" value="NHL"/>
    <property type="match status" value="1"/>
</dbReference>
<feature type="repeat" description="NHL" evidence="2">
    <location>
        <begin position="284"/>
        <end position="327"/>
    </location>
</feature>
<proteinExistence type="predicted"/>
<reference evidence="3" key="2">
    <citation type="journal article" date="2023" name="Science">
        <title>Genomic signatures of disease resistance in endangered staghorn corals.</title>
        <authorList>
            <person name="Vollmer S.V."/>
            <person name="Selwyn J.D."/>
            <person name="Despard B.A."/>
            <person name="Roesel C.L."/>
        </authorList>
    </citation>
    <scope>NUCLEOTIDE SEQUENCE</scope>
    <source>
        <strain evidence="3">K2</strain>
    </source>
</reference>
<dbReference type="Proteomes" id="UP001249851">
    <property type="component" value="Unassembled WGS sequence"/>
</dbReference>
<dbReference type="AlphaFoldDB" id="A0AAD9V7N3"/>
<organism evidence="3 4">
    <name type="scientific">Acropora cervicornis</name>
    <name type="common">Staghorn coral</name>
    <dbReference type="NCBI Taxonomy" id="6130"/>
    <lineage>
        <taxon>Eukaryota</taxon>
        <taxon>Metazoa</taxon>
        <taxon>Cnidaria</taxon>
        <taxon>Anthozoa</taxon>
        <taxon>Hexacorallia</taxon>
        <taxon>Scleractinia</taxon>
        <taxon>Astrocoeniina</taxon>
        <taxon>Acroporidae</taxon>
        <taxon>Acropora</taxon>
    </lineage>
</organism>
<accession>A0AAD9V7N3</accession>
<dbReference type="EMBL" id="JARQWQ010000023">
    <property type="protein sequence ID" value="KAK2564288.1"/>
    <property type="molecule type" value="Genomic_DNA"/>
</dbReference>
<dbReference type="SUPFAM" id="SSF101898">
    <property type="entry name" value="NHL repeat"/>
    <property type="match status" value="1"/>
</dbReference>
<evidence type="ECO:0000313" key="4">
    <source>
        <dbReference type="Proteomes" id="UP001249851"/>
    </source>
</evidence>